<name>A0A0C2SV04_AMAMK</name>
<proteinExistence type="predicted"/>
<feature type="compositionally biased region" description="Low complexity" evidence="4">
    <location>
        <begin position="12"/>
        <end position="23"/>
    </location>
</feature>
<dbReference type="InterPro" id="IPR036322">
    <property type="entry name" value="WD40_repeat_dom_sf"/>
</dbReference>
<keyword evidence="6" id="KW-1185">Reference proteome</keyword>
<evidence type="ECO:0000313" key="6">
    <source>
        <dbReference type="Proteomes" id="UP000054549"/>
    </source>
</evidence>
<evidence type="ECO:0000256" key="2">
    <source>
        <dbReference type="ARBA" id="ARBA00022737"/>
    </source>
</evidence>
<dbReference type="InParanoid" id="A0A0C2SV04"/>
<evidence type="ECO:0000313" key="5">
    <source>
        <dbReference type="EMBL" id="KIL67260.1"/>
    </source>
</evidence>
<dbReference type="HOGENOM" id="CLU_037323_0_0_1"/>
<evidence type="ECO:0000256" key="4">
    <source>
        <dbReference type="SAM" id="MobiDB-lite"/>
    </source>
</evidence>
<dbReference type="SMART" id="SM00320">
    <property type="entry name" value="WD40"/>
    <property type="match status" value="5"/>
</dbReference>
<dbReference type="STRING" id="946122.A0A0C2SV04"/>
<feature type="compositionally biased region" description="Polar residues" evidence="4">
    <location>
        <begin position="1"/>
        <end position="11"/>
    </location>
</feature>
<dbReference type="AlphaFoldDB" id="A0A0C2SV04"/>
<dbReference type="PROSITE" id="PS50294">
    <property type="entry name" value="WD_REPEATS_REGION"/>
    <property type="match status" value="1"/>
</dbReference>
<dbReference type="InterPro" id="IPR001680">
    <property type="entry name" value="WD40_rpt"/>
</dbReference>
<dbReference type="OrthoDB" id="25131at2759"/>
<evidence type="ECO:0000256" key="1">
    <source>
        <dbReference type="ARBA" id="ARBA00022574"/>
    </source>
</evidence>
<accession>A0A0C2SV04</accession>
<dbReference type="Gene3D" id="2.130.10.10">
    <property type="entry name" value="YVTN repeat-like/Quinoprotein amine dehydrogenase"/>
    <property type="match status" value="2"/>
</dbReference>
<dbReference type="SUPFAM" id="SSF50978">
    <property type="entry name" value="WD40 repeat-like"/>
    <property type="match status" value="1"/>
</dbReference>
<evidence type="ECO:0000256" key="3">
    <source>
        <dbReference type="PROSITE-ProRule" id="PRU00221"/>
    </source>
</evidence>
<dbReference type="InterPro" id="IPR015943">
    <property type="entry name" value="WD40/YVTN_repeat-like_dom_sf"/>
</dbReference>
<organism evidence="5 6">
    <name type="scientific">Amanita muscaria (strain Koide BX008)</name>
    <dbReference type="NCBI Taxonomy" id="946122"/>
    <lineage>
        <taxon>Eukaryota</taxon>
        <taxon>Fungi</taxon>
        <taxon>Dikarya</taxon>
        <taxon>Basidiomycota</taxon>
        <taxon>Agaricomycotina</taxon>
        <taxon>Agaricomycetes</taxon>
        <taxon>Agaricomycetidae</taxon>
        <taxon>Agaricales</taxon>
        <taxon>Pluteineae</taxon>
        <taxon>Amanitaceae</taxon>
        <taxon>Amanita</taxon>
    </lineage>
</organism>
<dbReference type="EMBL" id="KN818232">
    <property type="protein sequence ID" value="KIL67260.1"/>
    <property type="molecule type" value="Genomic_DNA"/>
</dbReference>
<feature type="region of interest" description="Disordered" evidence="4">
    <location>
        <begin position="1"/>
        <end position="23"/>
    </location>
</feature>
<dbReference type="FunCoup" id="A0A0C2SV04">
    <property type="interactions" value="293"/>
</dbReference>
<dbReference type="PANTHER" id="PTHR22889:SF0">
    <property type="entry name" value="WD REPEAT-CONTAINING PROTEIN 89"/>
    <property type="match status" value="1"/>
</dbReference>
<feature type="repeat" description="WD" evidence="3">
    <location>
        <begin position="327"/>
        <end position="359"/>
    </location>
</feature>
<dbReference type="PROSITE" id="PS50082">
    <property type="entry name" value="WD_REPEATS_2"/>
    <property type="match status" value="2"/>
</dbReference>
<dbReference type="InterPro" id="IPR039328">
    <property type="entry name" value="WDR89"/>
</dbReference>
<keyword evidence="2" id="KW-0677">Repeat</keyword>
<evidence type="ECO:0008006" key="7">
    <source>
        <dbReference type="Google" id="ProtNLM"/>
    </source>
</evidence>
<dbReference type="Pfam" id="PF00400">
    <property type="entry name" value="WD40"/>
    <property type="match status" value="4"/>
</dbReference>
<dbReference type="Proteomes" id="UP000054549">
    <property type="component" value="Unassembled WGS sequence"/>
</dbReference>
<keyword evidence="1 3" id="KW-0853">WD repeat</keyword>
<dbReference type="PANTHER" id="PTHR22889">
    <property type="entry name" value="WD REPEAT-CONTAINING PROTEIN 89"/>
    <property type="match status" value="1"/>
</dbReference>
<gene>
    <name evidence="5" type="ORF">M378DRAFT_298733</name>
</gene>
<protein>
    <recommendedName>
        <fullName evidence="7">WD40 repeat-like protein</fullName>
    </recommendedName>
</protein>
<sequence>MAESISVSPLFSSTSKPAKTSTSSSGAYILSIASLPGQYAASSSSPSNKIDIFDKSTLQLVHTLPGHQEATTALKSISSIGGNNGKIYLISSGKDGTVVVWDERTNSPGLKMTNAGKNQPILCFDVSPDGMTVAAGTDLQGEDALIHYWDPRKPSAPLRTHGSTHSDDITTLSFLPSRDLDNNNLLLSGSSDGLISISNADEADEDEAVLHVANWGCSISQAGWIPGQQQQRANIWAASDMETFSTWTGQLDPLLSVDIRNPSVHDHGRTWVTDYLITCVPDTKSSSSPGSPNLGVFVGSNEGDVALLSHSDLTTAGAAWNIHKQWSNGHVGIVRALLWDEEYNVIVSGGEDAKINVWSGPGIVDDDNAKYI</sequence>
<reference evidence="5 6" key="1">
    <citation type="submission" date="2014-04" db="EMBL/GenBank/DDBJ databases">
        <title>Evolutionary Origins and Diversification of the Mycorrhizal Mutualists.</title>
        <authorList>
            <consortium name="DOE Joint Genome Institute"/>
            <consortium name="Mycorrhizal Genomics Consortium"/>
            <person name="Kohler A."/>
            <person name="Kuo A."/>
            <person name="Nagy L.G."/>
            <person name="Floudas D."/>
            <person name="Copeland A."/>
            <person name="Barry K.W."/>
            <person name="Cichocki N."/>
            <person name="Veneault-Fourrey C."/>
            <person name="LaButti K."/>
            <person name="Lindquist E.A."/>
            <person name="Lipzen A."/>
            <person name="Lundell T."/>
            <person name="Morin E."/>
            <person name="Murat C."/>
            <person name="Riley R."/>
            <person name="Ohm R."/>
            <person name="Sun H."/>
            <person name="Tunlid A."/>
            <person name="Henrissat B."/>
            <person name="Grigoriev I.V."/>
            <person name="Hibbett D.S."/>
            <person name="Martin F."/>
        </authorList>
    </citation>
    <scope>NUCLEOTIDE SEQUENCE [LARGE SCALE GENOMIC DNA]</scope>
    <source>
        <strain evidence="5 6">Koide BX008</strain>
    </source>
</reference>
<feature type="repeat" description="WD" evidence="3">
    <location>
        <begin position="88"/>
        <end position="102"/>
    </location>
</feature>